<evidence type="ECO:0000313" key="2">
    <source>
        <dbReference type="Proteomes" id="UP001162318"/>
    </source>
</evidence>
<evidence type="ECO:0000313" key="1">
    <source>
        <dbReference type="EMBL" id="MDH2135483.1"/>
    </source>
</evidence>
<sequence length="36" mass="4171">MGRSVRQGGYAMRNDLDHLPADKQRELARVVQIIFE</sequence>
<dbReference type="EMBL" id="JAOCKX010000198">
    <property type="protein sequence ID" value="MDH2135483.1"/>
    <property type="molecule type" value="Genomic_DNA"/>
</dbReference>
<feature type="non-terminal residue" evidence="1">
    <location>
        <position position="36"/>
    </location>
</feature>
<gene>
    <name evidence="1" type="ORF">N5J77_30705</name>
</gene>
<reference evidence="1" key="1">
    <citation type="submission" date="2022-09" db="EMBL/GenBank/DDBJ databases">
        <title>Intensive care unit water sources are persistently colonized with multi-drug resistant bacteria and are the site of extensive horizontal gene transfer of antibiotic resistance genes.</title>
        <authorList>
            <person name="Diorio-Toth L."/>
        </authorList>
    </citation>
    <scope>NUCLEOTIDE SEQUENCE</scope>
    <source>
        <strain evidence="1">GD03659</strain>
    </source>
</reference>
<dbReference type="AlphaFoldDB" id="A0AA42X2Y9"/>
<proteinExistence type="predicted"/>
<organism evidence="1 2">
    <name type="scientific">Sphingobium yanoikuyae</name>
    <name type="common">Sphingomonas yanoikuyae</name>
    <dbReference type="NCBI Taxonomy" id="13690"/>
    <lineage>
        <taxon>Bacteria</taxon>
        <taxon>Pseudomonadati</taxon>
        <taxon>Pseudomonadota</taxon>
        <taxon>Alphaproteobacteria</taxon>
        <taxon>Sphingomonadales</taxon>
        <taxon>Sphingomonadaceae</taxon>
        <taxon>Sphingobium</taxon>
    </lineage>
</organism>
<name>A0AA42X2Y9_SPHYA</name>
<comment type="caution">
    <text evidence="1">The sequence shown here is derived from an EMBL/GenBank/DDBJ whole genome shotgun (WGS) entry which is preliminary data.</text>
</comment>
<accession>A0AA42X2Y9</accession>
<dbReference type="Proteomes" id="UP001162318">
    <property type="component" value="Unassembled WGS sequence"/>
</dbReference>
<protein>
    <submittedName>
        <fullName evidence="1">Nucleotidyltransferase</fullName>
    </submittedName>
</protein>